<feature type="transmembrane region" description="Helical" evidence="1">
    <location>
        <begin position="85"/>
        <end position="101"/>
    </location>
</feature>
<accession>A0A1H4IRM8</accession>
<proteinExistence type="predicted"/>
<feature type="transmembrane region" description="Helical" evidence="1">
    <location>
        <begin position="55"/>
        <end position="73"/>
    </location>
</feature>
<gene>
    <name evidence="2" type="ORF">SAMN04489806_0173</name>
</gene>
<keyword evidence="1" id="KW-0812">Transmembrane</keyword>
<feature type="transmembrane region" description="Helical" evidence="1">
    <location>
        <begin position="174"/>
        <end position="195"/>
    </location>
</feature>
<evidence type="ECO:0000313" key="3">
    <source>
        <dbReference type="Proteomes" id="UP000199183"/>
    </source>
</evidence>
<evidence type="ECO:0008006" key="4">
    <source>
        <dbReference type="Google" id="ProtNLM"/>
    </source>
</evidence>
<dbReference type="OrthoDB" id="3781030at2"/>
<dbReference type="AlphaFoldDB" id="A0A1H4IRM8"/>
<organism evidence="2 3">
    <name type="scientific">Paramicrobacterium humi</name>
    <dbReference type="NCBI Taxonomy" id="640635"/>
    <lineage>
        <taxon>Bacteria</taxon>
        <taxon>Bacillati</taxon>
        <taxon>Actinomycetota</taxon>
        <taxon>Actinomycetes</taxon>
        <taxon>Micrococcales</taxon>
        <taxon>Microbacteriaceae</taxon>
        <taxon>Paramicrobacterium</taxon>
    </lineage>
</organism>
<evidence type="ECO:0000256" key="1">
    <source>
        <dbReference type="SAM" id="Phobius"/>
    </source>
</evidence>
<evidence type="ECO:0000313" key="2">
    <source>
        <dbReference type="EMBL" id="SEB36495.1"/>
    </source>
</evidence>
<reference evidence="2 3" key="1">
    <citation type="submission" date="2016-10" db="EMBL/GenBank/DDBJ databases">
        <authorList>
            <person name="de Groot N.N."/>
        </authorList>
    </citation>
    <scope>NUCLEOTIDE SEQUENCE [LARGE SCALE GENOMIC DNA]</scope>
    <source>
        <strain evidence="2 3">DSM 21799</strain>
    </source>
</reference>
<dbReference type="Proteomes" id="UP000199183">
    <property type="component" value="Unassembled WGS sequence"/>
</dbReference>
<keyword evidence="3" id="KW-1185">Reference proteome</keyword>
<keyword evidence="1" id="KW-0472">Membrane</keyword>
<protein>
    <recommendedName>
        <fullName evidence="4">Intracellular septation protein A</fullName>
    </recommendedName>
</protein>
<name>A0A1H4IRM8_9MICO</name>
<feature type="transmembrane region" description="Helical" evidence="1">
    <location>
        <begin position="29"/>
        <end position="48"/>
    </location>
</feature>
<dbReference type="NCBIfam" id="NF041646">
    <property type="entry name" value="VC0807_fam"/>
    <property type="match status" value="1"/>
</dbReference>
<feature type="transmembrane region" description="Helical" evidence="1">
    <location>
        <begin position="147"/>
        <end position="168"/>
    </location>
</feature>
<keyword evidence="1" id="KW-1133">Transmembrane helix</keyword>
<sequence length="219" mass="23828">MALFGTVAIDLVVPVAGYYVLRGFGLDQLLALILAGSPTAVVIVYRAVRRRAVNALGIFVLAVLGGSIALSFITGSPRFLLAKEGWFTAAIGGAFLVSLRFRRPLAFSFARAMVQPTRLGERLNVSSWDALRESDARVRRIWRTATVLWGVVMIADAVVRVVIAYVLPVDVVPLVGGVLWGVTFVVVQVAQHRYFEHSGLWRRLAQPSNRPESSEGPAA</sequence>
<dbReference type="EMBL" id="FNRY01000001">
    <property type="protein sequence ID" value="SEB36495.1"/>
    <property type="molecule type" value="Genomic_DNA"/>
</dbReference>
<dbReference type="STRING" id="640635.SAMN04489806_0173"/>